<feature type="transmembrane region" description="Helical" evidence="11">
    <location>
        <begin position="208"/>
        <end position="234"/>
    </location>
</feature>
<feature type="compositionally biased region" description="Polar residues" evidence="12">
    <location>
        <begin position="323"/>
        <end position="340"/>
    </location>
</feature>
<feature type="transmembrane region" description="Helical" evidence="11">
    <location>
        <begin position="129"/>
        <end position="152"/>
    </location>
</feature>
<proteinExistence type="inferred from homology"/>
<evidence type="ECO:0000313" key="15">
    <source>
        <dbReference type="Proteomes" id="UP001591681"/>
    </source>
</evidence>
<feature type="transmembrane region" description="Helical" evidence="11">
    <location>
        <begin position="93"/>
        <end position="117"/>
    </location>
</feature>
<feature type="domain" description="G-protein coupled receptors family 1 profile" evidence="13">
    <location>
        <begin position="109"/>
        <end position="508"/>
    </location>
</feature>
<dbReference type="GO" id="GO:0045211">
    <property type="term" value="C:postsynaptic membrane"/>
    <property type="evidence" value="ECO:0007669"/>
    <property type="project" value="UniProtKB-SubCell"/>
</dbReference>
<evidence type="ECO:0000256" key="7">
    <source>
        <dbReference type="ARBA" id="ARBA00023170"/>
    </source>
</evidence>
<dbReference type="SMART" id="SM01381">
    <property type="entry name" value="7TM_GPCR_Srsx"/>
    <property type="match status" value="1"/>
</dbReference>
<evidence type="ECO:0000259" key="13">
    <source>
        <dbReference type="PROSITE" id="PS50262"/>
    </source>
</evidence>
<dbReference type="AlphaFoldDB" id="A0ABD1K2S1"/>
<keyword evidence="15" id="KW-1185">Reference proteome</keyword>
<evidence type="ECO:0000256" key="5">
    <source>
        <dbReference type="ARBA" id="ARBA00023040"/>
    </source>
</evidence>
<feature type="transmembrane region" description="Helical" evidence="11">
    <location>
        <begin position="254"/>
        <end position="276"/>
    </location>
</feature>
<reference evidence="14 15" key="1">
    <citation type="submission" date="2024-09" db="EMBL/GenBank/DDBJ databases">
        <title>A chromosome-level genome assembly of Gray's grenadier anchovy, Coilia grayii.</title>
        <authorList>
            <person name="Fu Z."/>
        </authorList>
    </citation>
    <scope>NUCLEOTIDE SEQUENCE [LARGE SCALE GENOMIC DNA]</scope>
    <source>
        <strain evidence="14">G4</strain>
        <tissue evidence="14">Muscle</tissue>
    </source>
</reference>
<evidence type="ECO:0000256" key="1">
    <source>
        <dbReference type="ARBA" id="ARBA00022475"/>
    </source>
</evidence>
<keyword evidence="6 11" id="KW-0472">Membrane</keyword>
<comment type="function">
    <text evidence="11">The muscarinic acetylcholine receptor mediates various cellular responses, including inhibition of adenylate cyclase, breakdown of phosphoinositides and modulation of potassium channels through the action of G proteins.</text>
</comment>
<dbReference type="Gene3D" id="1.20.1070.10">
    <property type="entry name" value="Rhodopsin 7-helix transmembrane proteins"/>
    <property type="match status" value="2"/>
</dbReference>
<sequence length="533" mass="58429">MRCYSGGLAPGTGVCGAVGRGAAPLEVPSWLLTPWRRGWRHNLCRVHRATPLSTSEMDLGSSGPNASHTCPSGNGSTGVSSQNSAPFRTVETVLIIGAAGSLSFLTILGNVLVMLSIRVNRHLQNVNNYFLFSLAFADLLIGVFSMNLYTVYMLKGYWPFGPAMCDLWLVVDYVVSNASNMNLVIICVDRYLCVTRPLTYPSRRTRRYASLMVLGAWIVSLVLWAPAILTWQRFRGQRLHQKDECYIQLLSSPAVTLTTAVPSFYLPAILMTVLYARITRAGRRRVPGIGVAPDPGTTATTTGLLRVTTSILLRALPSWGHVPTSTPNPSPRVTTSTAEGATSLDKDSSQHSDQVTRASEASPPSLQSYGAATPAGAGGRRCTPAGGGVGRRCTPALTQPNLCGQGQTMRMCVCDCASERTSPSYGCRSQNVMATTQVMRKRRRRSSVRERKVTRTVLAVLLAFMVTWTPYNAMVLVGTFCHFCVSDTLWTIGYWLRYINSTINPVCYALCNMMFRKTFQKLLLCRYKNINSK</sequence>
<feature type="region of interest" description="Disordered" evidence="12">
    <location>
        <begin position="320"/>
        <end position="383"/>
    </location>
</feature>
<dbReference type="PRINTS" id="PR00237">
    <property type="entry name" value="GPCRRHODOPSN"/>
</dbReference>
<dbReference type="Pfam" id="PF00001">
    <property type="entry name" value="7tm_1"/>
    <property type="match status" value="1"/>
</dbReference>
<evidence type="ECO:0000256" key="10">
    <source>
        <dbReference type="RuleBase" id="RU000688"/>
    </source>
</evidence>
<evidence type="ECO:0000256" key="3">
    <source>
        <dbReference type="ARBA" id="ARBA00022989"/>
    </source>
</evidence>
<evidence type="ECO:0000256" key="9">
    <source>
        <dbReference type="ARBA" id="ARBA00023257"/>
    </source>
</evidence>
<dbReference type="SUPFAM" id="SSF81321">
    <property type="entry name" value="Family A G protein-coupled receptor-like"/>
    <property type="match status" value="1"/>
</dbReference>
<feature type="transmembrane region" description="Helical" evidence="11">
    <location>
        <begin position="167"/>
        <end position="188"/>
    </location>
</feature>
<keyword evidence="5 10" id="KW-0297">G-protein coupled receptor</keyword>
<dbReference type="PANTHER" id="PTHR24247:SF180">
    <property type="entry name" value="MUSCARINIC ACETYLCHOLINE RECEPTOR M4"/>
    <property type="match status" value="1"/>
</dbReference>
<evidence type="ECO:0000256" key="8">
    <source>
        <dbReference type="ARBA" id="ARBA00023224"/>
    </source>
</evidence>
<keyword evidence="2 10" id="KW-0812">Transmembrane</keyword>
<dbReference type="InterPro" id="IPR000276">
    <property type="entry name" value="GPCR_Rhodpsn"/>
</dbReference>
<dbReference type="GO" id="GO:0016907">
    <property type="term" value="F:G protein-coupled acetylcholine receptor activity"/>
    <property type="evidence" value="ECO:0007669"/>
    <property type="project" value="UniProtKB-UniRule"/>
</dbReference>
<dbReference type="PROSITE" id="PS00237">
    <property type="entry name" value="G_PROTEIN_RECEP_F1_1"/>
    <property type="match status" value="1"/>
</dbReference>
<dbReference type="Proteomes" id="UP001591681">
    <property type="component" value="Unassembled WGS sequence"/>
</dbReference>
<comment type="caution">
    <text evidence="11">Lacks conserved residue(s) required for the propagation of feature annotation.</text>
</comment>
<dbReference type="PROSITE" id="PS50262">
    <property type="entry name" value="G_PROTEIN_RECEP_F1_2"/>
    <property type="match status" value="1"/>
</dbReference>
<dbReference type="PRINTS" id="PR00243">
    <property type="entry name" value="MUSCARINICR"/>
</dbReference>
<comment type="caution">
    <text evidence="14">The sequence shown here is derived from an EMBL/GenBank/DDBJ whole genome shotgun (WGS) entry which is preliminary data.</text>
</comment>
<accession>A0ABD1K2S1</accession>
<keyword evidence="3 11" id="KW-1133">Transmembrane helix</keyword>
<feature type="compositionally biased region" description="Polar residues" evidence="12">
    <location>
        <begin position="351"/>
        <end position="368"/>
    </location>
</feature>
<feature type="transmembrane region" description="Helical" evidence="11">
    <location>
        <begin position="453"/>
        <end position="471"/>
    </location>
</feature>
<keyword evidence="1 11" id="KW-1003">Cell membrane</keyword>
<dbReference type="EMBL" id="JBHFQA010000009">
    <property type="protein sequence ID" value="KAL2093426.1"/>
    <property type="molecule type" value="Genomic_DNA"/>
</dbReference>
<gene>
    <name evidence="14" type="ORF">ACEWY4_010738</name>
</gene>
<keyword evidence="7 10" id="KW-0675">Receptor</keyword>
<protein>
    <recommendedName>
        <fullName evidence="11">Muscarinic acetylcholine receptor</fullName>
    </recommendedName>
</protein>
<evidence type="ECO:0000256" key="11">
    <source>
        <dbReference type="RuleBase" id="RU361191"/>
    </source>
</evidence>
<evidence type="ECO:0000256" key="4">
    <source>
        <dbReference type="ARBA" id="ARBA00023018"/>
    </source>
</evidence>
<dbReference type="InterPro" id="IPR000995">
    <property type="entry name" value="Musac_Ach_rcpt"/>
</dbReference>
<evidence type="ECO:0000313" key="14">
    <source>
        <dbReference type="EMBL" id="KAL2093426.1"/>
    </source>
</evidence>
<dbReference type="PANTHER" id="PTHR24247">
    <property type="entry name" value="5-HYDROXYTRYPTAMINE RECEPTOR"/>
    <property type="match status" value="1"/>
</dbReference>
<keyword evidence="4 11" id="KW-0770">Synapse</keyword>
<comment type="similarity">
    <text evidence="11">Belongs to the G-protein coupled receptor 1 family. Muscarinic acetylcholine receptor subfamily.</text>
</comment>
<evidence type="ECO:0000256" key="2">
    <source>
        <dbReference type="ARBA" id="ARBA00022692"/>
    </source>
</evidence>
<feature type="region of interest" description="Disordered" evidence="12">
    <location>
        <begin position="55"/>
        <end position="83"/>
    </location>
</feature>
<organism evidence="14 15">
    <name type="scientific">Coilia grayii</name>
    <name type="common">Gray's grenadier anchovy</name>
    <dbReference type="NCBI Taxonomy" id="363190"/>
    <lineage>
        <taxon>Eukaryota</taxon>
        <taxon>Metazoa</taxon>
        <taxon>Chordata</taxon>
        <taxon>Craniata</taxon>
        <taxon>Vertebrata</taxon>
        <taxon>Euteleostomi</taxon>
        <taxon>Actinopterygii</taxon>
        <taxon>Neopterygii</taxon>
        <taxon>Teleostei</taxon>
        <taxon>Clupei</taxon>
        <taxon>Clupeiformes</taxon>
        <taxon>Clupeoidei</taxon>
        <taxon>Engraulidae</taxon>
        <taxon>Coilinae</taxon>
        <taxon>Coilia</taxon>
    </lineage>
</organism>
<evidence type="ECO:0000256" key="6">
    <source>
        <dbReference type="ARBA" id="ARBA00023136"/>
    </source>
</evidence>
<dbReference type="CDD" id="cd15049">
    <property type="entry name" value="7tmA_mAChR"/>
    <property type="match status" value="1"/>
</dbReference>
<keyword evidence="9 11" id="KW-0628">Postsynaptic cell membrane</keyword>
<name>A0ABD1K2S1_9TELE</name>
<dbReference type="InterPro" id="IPR017452">
    <property type="entry name" value="GPCR_Rhodpsn_7TM"/>
</dbReference>
<comment type="subcellular location">
    <subcellularLocation>
        <location evidence="11">Cell membrane</location>
        <topology evidence="11">Multi-pass membrane protein</topology>
    </subcellularLocation>
    <subcellularLocation>
        <location evidence="11">Postsynaptic cell membrane</location>
        <topology evidence="11">Multi-pass membrane protein</topology>
    </subcellularLocation>
</comment>
<keyword evidence="8 10" id="KW-0807">Transducer</keyword>
<evidence type="ECO:0000256" key="12">
    <source>
        <dbReference type="SAM" id="MobiDB-lite"/>
    </source>
</evidence>